<dbReference type="KEGG" id="cber:B5D82_07550"/>
<gene>
    <name evidence="2" type="ORF">B5D82_07550</name>
</gene>
<accession>A0A222GDI3</accession>
<feature type="transmembrane region" description="Helical" evidence="1">
    <location>
        <begin position="30"/>
        <end position="52"/>
    </location>
</feature>
<evidence type="ECO:0000313" key="2">
    <source>
        <dbReference type="EMBL" id="ASP49937.1"/>
    </source>
</evidence>
<sequence length="64" mass="7205">MQRFLSGLGLFAIGALLIFLGLYQSHIWQIIGIVFLALGGLFAIYGYVGLFANRLYHIFNRTKP</sequence>
<evidence type="ECO:0000256" key="1">
    <source>
        <dbReference type="SAM" id="Phobius"/>
    </source>
</evidence>
<keyword evidence="1" id="KW-0812">Transmembrane</keyword>
<dbReference type="Proteomes" id="UP000202259">
    <property type="component" value="Chromosome"/>
</dbReference>
<keyword evidence="1" id="KW-1133">Transmembrane helix</keyword>
<dbReference type="EMBL" id="CP020465">
    <property type="protein sequence ID" value="ASP49937.1"/>
    <property type="molecule type" value="Genomic_DNA"/>
</dbReference>
<dbReference type="AlphaFoldDB" id="A0A222GDI3"/>
<protein>
    <submittedName>
        <fullName evidence="2">Uncharacterized protein</fullName>
    </submittedName>
</protein>
<feature type="transmembrane region" description="Helical" evidence="1">
    <location>
        <begin position="7"/>
        <end position="24"/>
    </location>
</feature>
<dbReference type="OrthoDB" id="6332833at2"/>
<reference evidence="2 3" key="1">
    <citation type="submission" date="2017-08" db="EMBL/GenBank/DDBJ databases">
        <title>Complete genome of Colwellia sp. NB097-1, a psychrophile bacterium ioslated from Bering Sea.</title>
        <authorList>
            <person name="Chen X."/>
        </authorList>
    </citation>
    <scope>NUCLEOTIDE SEQUENCE [LARGE SCALE GENOMIC DNA]</scope>
    <source>
        <strain evidence="2 3">NB097-1</strain>
    </source>
</reference>
<name>A0A222GDI3_9GAMM</name>
<organism evidence="2 3">
    <name type="scientific">Cognaticolwellia beringensis</name>
    <dbReference type="NCBI Taxonomy" id="1967665"/>
    <lineage>
        <taxon>Bacteria</taxon>
        <taxon>Pseudomonadati</taxon>
        <taxon>Pseudomonadota</taxon>
        <taxon>Gammaproteobacteria</taxon>
        <taxon>Alteromonadales</taxon>
        <taxon>Colwelliaceae</taxon>
        <taxon>Cognaticolwellia</taxon>
    </lineage>
</organism>
<keyword evidence="1" id="KW-0472">Membrane</keyword>
<proteinExistence type="predicted"/>
<evidence type="ECO:0000313" key="3">
    <source>
        <dbReference type="Proteomes" id="UP000202259"/>
    </source>
</evidence>
<keyword evidence="3" id="KW-1185">Reference proteome</keyword>